<keyword evidence="3" id="KW-1185">Reference proteome</keyword>
<dbReference type="EMBL" id="CP071518">
    <property type="protein sequence ID" value="QSX79186.1"/>
    <property type="molecule type" value="Genomic_DNA"/>
</dbReference>
<feature type="compositionally biased region" description="Basic residues" evidence="1">
    <location>
        <begin position="320"/>
        <end position="332"/>
    </location>
</feature>
<dbReference type="InterPro" id="IPR021728">
    <property type="entry name" value="DUF3300"/>
</dbReference>
<accession>A0A974Y5Z9</accession>
<dbReference type="AlphaFoldDB" id="A0A974Y5Z9"/>
<dbReference type="KEGG" id="lsf:I8J32_004635"/>
<evidence type="ECO:0000256" key="1">
    <source>
        <dbReference type="SAM" id="MobiDB-lite"/>
    </source>
</evidence>
<proteinExistence type="predicted"/>
<reference evidence="2 3" key="1">
    <citation type="submission" date="2021-03" db="EMBL/GenBank/DDBJ databases">
        <title>Lysobacter sp. nov. isolated from soil of gangwondo yeongwol, south Korea.</title>
        <authorList>
            <person name="Kim K.R."/>
            <person name="Kim K.H."/>
            <person name="Jeon C.O."/>
        </authorList>
    </citation>
    <scope>NUCLEOTIDE SEQUENCE [LARGE SCALE GENOMIC DNA]</scope>
    <source>
        <strain evidence="2 3">R19</strain>
    </source>
</reference>
<sequence length="332" mass="36874">MFRREELDQMVAPIALYPDELLAQVLMASTYPGDVADAVAWSKANPNAKGDDAVRQAGSQPWDPSVQALVAFPQALTVLGQDPGWVQRLGDAFLAQPGDVMDAVQRLRQKAQTAGNLQTNEYQRVSMEAAPPAPAPAVGGVIEQAPAQTIIIEAADPEVVYVPSYNPTEVYGSWDYPAYPPPYYPPSPVLVSGLGADDRAGLGHRHRDRRFAVGRHGLGRRRHRHRRRPLQQHQHQPPDQPRRQQLAAQRHQPRRRALSRQRQPRAPWPATGRQRAARQFPRRRPRPGTVARSGAQPDAVPWHRAGTRQPAGPRPGAARIARHARQRRQPGT</sequence>
<feature type="compositionally biased region" description="Basic residues" evidence="1">
    <location>
        <begin position="251"/>
        <end position="263"/>
    </location>
</feature>
<feature type="compositionally biased region" description="Basic residues" evidence="1">
    <location>
        <begin position="202"/>
        <end position="230"/>
    </location>
</feature>
<evidence type="ECO:0000313" key="2">
    <source>
        <dbReference type="EMBL" id="QSX79186.1"/>
    </source>
</evidence>
<dbReference type="Proteomes" id="UP000639274">
    <property type="component" value="Chromosome"/>
</dbReference>
<protein>
    <submittedName>
        <fullName evidence="2">DUF3300 domain-containing protein</fullName>
    </submittedName>
</protein>
<dbReference type="PANTHER" id="PTHR40269:SF1">
    <property type="entry name" value="OUTER MEMBRANE PROTEIN"/>
    <property type="match status" value="1"/>
</dbReference>
<feature type="compositionally biased region" description="Low complexity" evidence="1">
    <location>
        <begin position="231"/>
        <end position="250"/>
    </location>
</feature>
<feature type="region of interest" description="Disordered" evidence="1">
    <location>
        <begin position="200"/>
        <end position="332"/>
    </location>
</feature>
<dbReference type="RefSeq" id="WP_207526792.1">
    <property type="nucleotide sequence ID" value="NZ_CP071518.1"/>
</dbReference>
<dbReference type="Pfam" id="PF11737">
    <property type="entry name" value="DUF3300"/>
    <property type="match status" value="1"/>
</dbReference>
<feature type="compositionally biased region" description="Low complexity" evidence="1">
    <location>
        <begin position="307"/>
        <end position="319"/>
    </location>
</feature>
<gene>
    <name evidence="2" type="ORF">I8J32_004635</name>
</gene>
<dbReference type="PANTHER" id="PTHR40269">
    <property type="entry name" value="OUTER MEMBRANE PROTEIN-RELATED"/>
    <property type="match status" value="1"/>
</dbReference>
<organism evidence="2 3">
    <name type="scientific">Agrilutibacter solisilvae</name>
    <dbReference type="NCBI Taxonomy" id="2763317"/>
    <lineage>
        <taxon>Bacteria</taxon>
        <taxon>Pseudomonadati</taxon>
        <taxon>Pseudomonadota</taxon>
        <taxon>Gammaproteobacteria</taxon>
        <taxon>Lysobacterales</taxon>
        <taxon>Lysobacteraceae</taxon>
        <taxon>Agrilutibacter</taxon>
    </lineage>
</organism>
<evidence type="ECO:0000313" key="3">
    <source>
        <dbReference type="Proteomes" id="UP000639274"/>
    </source>
</evidence>
<name>A0A974Y5Z9_9GAMM</name>